<comment type="caution">
    <text evidence="5">The sequence shown here is derived from an EMBL/GenBank/DDBJ whole genome shotgun (WGS) entry which is preliminary data.</text>
</comment>
<dbReference type="InterPro" id="IPR020845">
    <property type="entry name" value="AMP-binding_CS"/>
</dbReference>
<sequence>MAKVVVKDGVVTVDGQDTVAKLFRDRVGRWGDRIAMREKTFGIWESLTWRDFDHSARRLAGGLVALGLKRGDVVAILSETNKEWVFADMAVHLAGGIVNGIYPTYKADQVKHLLADSGARFLFVENEEQLDKYLEGRDRLPLVEKVFVFDWKGLRGFEDPEVVPLDHLSDLGAGWLANNPAVLDAIVDEGRCADTAVLVYTSGTTGQPKGARIPNAYLMFTVGIAPDHYPVGPDDELLTYLPLCHAAERMLSLCMSLGHGPRLNFAENSETVFQNIQELSPTLLFAVPRIWEKFYSRVSTLVSEATWIGQLGYRTALTIGRRRAEHLIAGRTPPVGLRVGFALADLLVFRNIKMLLGLDRARFMLSGAAPISADLLKWYLALGLPIAEVYGQTETGVATFSDRGRFKPGTVGRPVPGVEVRTDAHGEILVRSPGVFSGYHNMAEATAATLVDGWVRTGDVGVIEGDGMLRITDRIKDIIITAGGKNVTPSLIENQLKFSPYISDAIVIGDRRKYLTCLIMIDQENVEHYAQSNAIPFTDYRSLCARPEVKTLIEGEILRVNQQFSSVEQIKKFRLIDILLTPEDEELTPTMKLKRGFVEKKYAGMIEQMY</sequence>
<protein>
    <submittedName>
        <fullName evidence="5">AMP-binding protein</fullName>
    </submittedName>
</protein>
<organism evidence="5 6">
    <name type="scientific">Azospirillum oleiclasticum</name>
    <dbReference type="NCBI Taxonomy" id="2735135"/>
    <lineage>
        <taxon>Bacteria</taxon>
        <taxon>Pseudomonadati</taxon>
        <taxon>Pseudomonadota</taxon>
        <taxon>Alphaproteobacteria</taxon>
        <taxon>Rhodospirillales</taxon>
        <taxon>Azospirillaceae</taxon>
        <taxon>Azospirillum</taxon>
    </lineage>
</organism>
<keyword evidence="1" id="KW-0436">Ligase</keyword>
<dbReference type="SUPFAM" id="SSF56801">
    <property type="entry name" value="Acetyl-CoA synthetase-like"/>
    <property type="match status" value="1"/>
</dbReference>
<dbReference type="Gene3D" id="3.40.50.12780">
    <property type="entry name" value="N-terminal domain of ligase-like"/>
    <property type="match status" value="1"/>
</dbReference>
<dbReference type="InterPro" id="IPR000873">
    <property type="entry name" value="AMP-dep_synth/lig_dom"/>
</dbReference>
<accession>A0ABX2TFH5</accession>
<evidence type="ECO:0000256" key="3">
    <source>
        <dbReference type="ARBA" id="ARBA00023098"/>
    </source>
</evidence>
<evidence type="ECO:0000256" key="2">
    <source>
        <dbReference type="ARBA" id="ARBA00022832"/>
    </source>
</evidence>
<name>A0ABX2TFH5_9PROT</name>
<dbReference type="EMBL" id="JABFDB010000014">
    <property type="protein sequence ID" value="NYZ22071.1"/>
    <property type="molecule type" value="Genomic_DNA"/>
</dbReference>
<dbReference type="PANTHER" id="PTHR43272:SF32">
    <property type="entry name" value="AMP-DEPENDENT SYNTHETASE_LIGASE DOMAIN-CONTAINING PROTEIN"/>
    <property type="match status" value="1"/>
</dbReference>
<evidence type="ECO:0000313" key="6">
    <source>
        <dbReference type="Proteomes" id="UP000584642"/>
    </source>
</evidence>
<dbReference type="Pfam" id="PF00501">
    <property type="entry name" value="AMP-binding"/>
    <property type="match status" value="1"/>
</dbReference>
<proteinExistence type="predicted"/>
<dbReference type="PANTHER" id="PTHR43272">
    <property type="entry name" value="LONG-CHAIN-FATTY-ACID--COA LIGASE"/>
    <property type="match status" value="1"/>
</dbReference>
<dbReference type="InterPro" id="IPR042099">
    <property type="entry name" value="ANL_N_sf"/>
</dbReference>
<keyword evidence="3" id="KW-0443">Lipid metabolism</keyword>
<evidence type="ECO:0000313" key="5">
    <source>
        <dbReference type="EMBL" id="NYZ22071.1"/>
    </source>
</evidence>
<keyword evidence="2" id="KW-0276">Fatty acid metabolism</keyword>
<dbReference type="Pfam" id="PF23562">
    <property type="entry name" value="AMP-binding_C_3"/>
    <property type="match status" value="1"/>
</dbReference>
<reference evidence="5 6" key="1">
    <citation type="submission" date="2020-05" db="EMBL/GenBank/DDBJ databases">
        <title>Azospirillum oleiclasticum sp. nov, a nitrogen-fixing and heavy crude oil-emulsifying bacterium isolated from the crude oil of Yumen Oilfield.</title>
        <authorList>
            <person name="Wu D."/>
            <person name="Cai M."/>
            <person name="Zhang X."/>
        </authorList>
    </citation>
    <scope>NUCLEOTIDE SEQUENCE [LARGE SCALE GENOMIC DNA]</scope>
    <source>
        <strain evidence="5 6">ROY-1-1-2</strain>
    </source>
</reference>
<dbReference type="RefSeq" id="WP_180283836.1">
    <property type="nucleotide sequence ID" value="NZ_JABFDB010000014.1"/>
</dbReference>
<evidence type="ECO:0000256" key="1">
    <source>
        <dbReference type="ARBA" id="ARBA00022598"/>
    </source>
</evidence>
<gene>
    <name evidence="5" type="ORF">HND93_20345</name>
</gene>
<dbReference type="Proteomes" id="UP000584642">
    <property type="component" value="Unassembled WGS sequence"/>
</dbReference>
<feature type="domain" description="AMP-dependent synthetase/ligase" evidence="4">
    <location>
        <begin position="23"/>
        <end position="440"/>
    </location>
</feature>
<dbReference type="PROSITE" id="PS00455">
    <property type="entry name" value="AMP_BINDING"/>
    <property type="match status" value="1"/>
</dbReference>
<keyword evidence="6" id="KW-1185">Reference proteome</keyword>
<evidence type="ECO:0000259" key="4">
    <source>
        <dbReference type="Pfam" id="PF00501"/>
    </source>
</evidence>